<dbReference type="SUPFAM" id="SSF54427">
    <property type="entry name" value="NTF2-like"/>
    <property type="match status" value="1"/>
</dbReference>
<name>A0A964XQW1_9ACTN</name>
<dbReference type="EMBL" id="JAAAHS010000401">
    <property type="protein sequence ID" value="NBE55988.1"/>
    <property type="molecule type" value="Genomic_DNA"/>
</dbReference>
<dbReference type="InterPro" id="IPR027843">
    <property type="entry name" value="DUF4440"/>
</dbReference>
<organism evidence="2 3">
    <name type="scientific">Streptomyces boluensis</name>
    <dbReference type="NCBI Taxonomy" id="1775135"/>
    <lineage>
        <taxon>Bacteria</taxon>
        <taxon>Bacillati</taxon>
        <taxon>Actinomycetota</taxon>
        <taxon>Actinomycetes</taxon>
        <taxon>Kitasatosporales</taxon>
        <taxon>Streptomycetaceae</taxon>
        <taxon>Streptomyces</taxon>
    </lineage>
</organism>
<gene>
    <name evidence="2" type="ORF">GUY60_32035</name>
</gene>
<sequence length="204" mass="22244">MNTKIVKRAALATTLVVALGAVGAYICLDATSDVRRTGAETCGEVIPADADRRDGEAVCATLDALSDAWERGDAEAYGRQFTENGTYTTYIGSHYEGRADITASHRALFKGFLKDSKLAARYLDMRFLTKDVAVLTSRGADYTGDKPGADELSKVTTFTLVRDTDGSDDSDTWRIAAFHNTERSNVMERFSFLYAPDTAPKAEQ</sequence>
<dbReference type="AlphaFoldDB" id="A0A964XQW1"/>
<protein>
    <submittedName>
        <fullName evidence="2">SgcJ/EcaC family oxidoreductase</fullName>
    </submittedName>
</protein>
<accession>A0A964XQW1</accession>
<dbReference type="Pfam" id="PF14534">
    <property type="entry name" value="DUF4440"/>
    <property type="match status" value="1"/>
</dbReference>
<comment type="caution">
    <text evidence="2">The sequence shown here is derived from an EMBL/GenBank/DDBJ whole genome shotgun (WGS) entry which is preliminary data.</text>
</comment>
<dbReference type="Proteomes" id="UP000598297">
    <property type="component" value="Unassembled WGS sequence"/>
</dbReference>
<evidence type="ECO:0000313" key="2">
    <source>
        <dbReference type="EMBL" id="NBE55988.1"/>
    </source>
</evidence>
<feature type="domain" description="DUF4440" evidence="1">
    <location>
        <begin position="60"/>
        <end position="144"/>
    </location>
</feature>
<keyword evidence="3" id="KW-1185">Reference proteome</keyword>
<dbReference type="InterPro" id="IPR032710">
    <property type="entry name" value="NTF2-like_dom_sf"/>
</dbReference>
<dbReference type="InterPro" id="IPR011944">
    <property type="entry name" value="Steroid_delta5-4_isomerase"/>
</dbReference>
<evidence type="ECO:0000313" key="3">
    <source>
        <dbReference type="Proteomes" id="UP000598297"/>
    </source>
</evidence>
<dbReference type="OrthoDB" id="2887901at2"/>
<dbReference type="RefSeq" id="WP_161704269.1">
    <property type="nucleotide sequence ID" value="NZ_JAAAHS010000401.1"/>
</dbReference>
<proteinExistence type="predicted"/>
<dbReference type="Gene3D" id="3.10.450.50">
    <property type="match status" value="1"/>
</dbReference>
<reference evidence="2" key="1">
    <citation type="submission" date="2020-01" db="EMBL/GenBank/DDBJ databases">
        <title>Whole-genome analyses of novel actinobacteria.</title>
        <authorList>
            <person name="Sahin N."/>
        </authorList>
    </citation>
    <scope>NUCLEOTIDE SEQUENCE</scope>
    <source>
        <strain evidence="2">YC537</strain>
    </source>
</reference>
<evidence type="ECO:0000259" key="1">
    <source>
        <dbReference type="Pfam" id="PF14534"/>
    </source>
</evidence>
<dbReference type="NCBIfam" id="TIGR02246">
    <property type="entry name" value="SgcJ/EcaC family oxidoreductase"/>
    <property type="match status" value="1"/>
</dbReference>